<name>A0A8S1AF86_ARCPL</name>
<reference evidence="1 2" key="1">
    <citation type="submission" date="2020-04" db="EMBL/GenBank/DDBJ databases">
        <authorList>
            <person name="Wallbank WR R."/>
            <person name="Pardo Diaz C."/>
            <person name="Kozak K."/>
            <person name="Martin S."/>
            <person name="Jiggins C."/>
            <person name="Moest M."/>
            <person name="Warren A I."/>
            <person name="Byers J.R.P. K."/>
            <person name="Montejo-Kovacevich G."/>
            <person name="Yen C E."/>
        </authorList>
    </citation>
    <scope>NUCLEOTIDE SEQUENCE [LARGE SCALE GENOMIC DNA]</scope>
</reference>
<accession>A0A8S1AF86</accession>
<protein>
    <submittedName>
        <fullName evidence="1">Uncharacterized protein</fullName>
    </submittedName>
</protein>
<dbReference type="AlphaFoldDB" id="A0A8S1AF86"/>
<evidence type="ECO:0000313" key="1">
    <source>
        <dbReference type="EMBL" id="CAB3243933.1"/>
    </source>
</evidence>
<organism evidence="1 2">
    <name type="scientific">Arctia plantaginis</name>
    <name type="common">Wood tiger moth</name>
    <name type="synonym">Phalaena plantaginis</name>
    <dbReference type="NCBI Taxonomy" id="874455"/>
    <lineage>
        <taxon>Eukaryota</taxon>
        <taxon>Metazoa</taxon>
        <taxon>Ecdysozoa</taxon>
        <taxon>Arthropoda</taxon>
        <taxon>Hexapoda</taxon>
        <taxon>Insecta</taxon>
        <taxon>Pterygota</taxon>
        <taxon>Neoptera</taxon>
        <taxon>Endopterygota</taxon>
        <taxon>Lepidoptera</taxon>
        <taxon>Glossata</taxon>
        <taxon>Ditrysia</taxon>
        <taxon>Noctuoidea</taxon>
        <taxon>Erebidae</taxon>
        <taxon>Arctiinae</taxon>
        <taxon>Arctia</taxon>
    </lineage>
</organism>
<sequence>MKFVQVTDVEHSSQALPLHTRSEDSGTYAHISTILDACAMISELTQSIFVMQQRVHYHKIYFKPIACINRLEDFMNHTTSTDCTPEQYVRVGYKVQR</sequence>
<dbReference type="OrthoDB" id="25408at2759"/>
<evidence type="ECO:0000313" key="2">
    <source>
        <dbReference type="Proteomes" id="UP000494256"/>
    </source>
</evidence>
<gene>
    <name evidence="1" type="ORF">APLA_LOCUS10589</name>
</gene>
<dbReference type="Proteomes" id="UP000494256">
    <property type="component" value="Unassembled WGS sequence"/>
</dbReference>
<proteinExistence type="predicted"/>
<dbReference type="EMBL" id="CADEBD010000314">
    <property type="protein sequence ID" value="CAB3243933.1"/>
    <property type="molecule type" value="Genomic_DNA"/>
</dbReference>
<comment type="caution">
    <text evidence="1">The sequence shown here is derived from an EMBL/GenBank/DDBJ whole genome shotgun (WGS) entry which is preliminary data.</text>
</comment>